<name>A0A099FF80_9RHOB</name>
<feature type="region of interest" description="Disordered" evidence="1">
    <location>
        <begin position="249"/>
        <end position="297"/>
    </location>
</feature>
<protein>
    <submittedName>
        <fullName evidence="3">Uncharacterized protein</fullName>
    </submittedName>
</protein>
<feature type="compositionally biased region" description="Basic and acidic residues" evidence="1">
    <location>
        <begin position="268"/>
        <end position="283"/>
    </location>
</feature>
<reference evidence="3 4" key="2">
    <citation type="submission" date="2014-10" db="EMBL/GenBank/DDBJ databases">
        <title>Paracoccus sanguinis sp. nov., isolated from clinical specimens of New York State patients.</title>
        <authorList>
            <person name="Mingle L.A."/>
            <person name="Cole J.A."/>
            <person name="Lapierre P."/>
            <person name="Musser K.A."/>
        </authorList>
    </citation>
    <scope>NUCLEOTIDE SEQUENCE [LARGE SCALE GENOMIC DNA]</scope>
    <source>
        <strain evidence="3 4">HAMBI 3106</strain>
    </source>
</reference>
<comment type="caution">
    <text evidence="3">The sequence shown here is derived from an EMBL/GenBank/DDBJ whole genome shotgun (WGS) entry which is preliminary data.</text>
</comment>
<dbReference type="STRING" id="690417.IC63_03935"/>
<organism evidence="3 4">
    <name type="scientific">Paracoccus sphaerophysae</name>
    <dbReference type="NCBI Taxonomy" id="690417"/>
    <lineage>
        <taxon>Bacteria</taxon>
        <taxon>Pseudomonadati</taxon>
        <taxon>Pseudomonadota</taxon>
        <taxon>Alphaproteobacteria</taxon>
        <taxon>Rhodobacterales</taxon>
        <taxon>Paracoccaceae</taxon>
        <taxon>Paracoccus</taxon>
    </lineage>
</organism>
<reference evidence="3 4" key="1">
    <citation type="submission" date="2014-09" db="EMBL/GenBank/DDBJ databases">
        <authorList>
            <person name="McGinnis J.M."/>
            <person name="Wolfgang W.J."/>
        </authorList>
    </citation>
    <scope>NUCLEOTIDE SEQUENCE [LARGE SCALE GENOMIC DNA]</scope>
    <source>
        <strain evidence="3 4">HAMBI 3106</strain>
    </source>
</reference>
<keyword evidence="2" id="KW-0472">Membrane</keyword>
<evidence type="ECO:0000313" key="3">
    <source>
        <dbReference type="EMBL" id="KGJ08747.1"/>
    </source>
</evidence>
<feature type="region of interest" description="Disordered" evidence="1">
    <location>
        <begin position="104"/>
        <end position="195"/>
    </location>
</feature>
<keyword evidence="4" id="KW-1185">Reference proteome</keyword>
<dbReference type="AlphaFoldDB" id="A0A099FF80"/>
<dbReference type="RefSeq" id="WP_036717085.1">
    <property type="nucleotide sequence ID" value="NZ_JRKS01000007.1"/>
</dbReference>
<dbReference type="EMBL" id="JRKS01000007">
    <property type="protein sequence ID" value="KGJ08747.1"/>
    <property type="molecule type" value="Genomic_DNA"/>
</dbReference>
<evidence type="ECO:0000256" key="1">
    <source>
        <dbReference type="SAM" id="MobiDB-lite"/>
    </source>
</evidence>
<evidence type="ECO:0000313" key="4">
    <source>
        <dbReference type="Proteomes" id="UP000029917"/>
    </source>
</evidence>
<evidence type="ECO:0000256" key="2">
    <source>
        <dbReference type="SAM" id="Phobius"/>
    </source>
</evidence>
<feature type="region of interest" description="Disordered" evidence="1">
    <location>
        <begin position="1"/>
        <end position="61"/>
    </location>
</feature>
<accession>A0A099FF80</accession>
<feature type="compositionally biased region" description="Basic and acidic residues" evidence="1">
    <location>
        <begin position="108"/>
        <end position="126"/>
    </location>
</feature>
<dbReference type="OrthoDB" id="7772402at2"/>
<feature type="compositionally biased region" description="Basic and acidic residues" evidence="1">
    <location>
        <begin position="139"/>
        <end position="180"/>
    </location>
</feature>
<gene>
    <name evidence="3" type="ORF">IC63_03935</name>
</gene>
<feature type="transmembrane region" description="Helical" evidence="2">
    <location>
        <begin position="71"/>
        <end position="92"/>
    </location>
</feature>
<keyword evidence="2" id="KW-1133">Transmembrane helix</keyword>
<feature type="compositionally biased region" description="Basic and acidic residues" evidence="1">
    <location>
        <begin position="18"/>
        <end position="36"/>
    </location>
</feature>
<dbReference type="Proteomes" id="UP000029917">
    <property type="component" value="Unassembled WGS sequence"/>
</dbReference>
<proteinExistence type="predicted"/>
<keyword evidence="2" id="KW-0812">Transmembrane</keyword>
<sequence>MTDAFDAGRMPENSYIPDEDRRADRGLGRRVDRRQEAYAPSPYAAQKVLPHGSVNREGDRAVPEHSMTSRVLVYGGAAIAAAAATAGVVLAVRKVADLVSGNDELDRDADRDADRAADKARQRVYDAGRGVPPRFAGMTEREREAMRARARARFEQDDRERARTRADARARADRHQDHAPRRPRPAPRPARSSLGFLGDIERSAASLSRNLNGIVGTVVAAMAAFRQVADQAEGVVREFHGTADQIRNFLGTGGTDAPRGTRPAPGRDPYRRPARRDVVDLRETGPAGVEGGRTHRL</sequence>